<evidence type="ECO:0000313" key="3">
    <source>
        <dbReference type="Proteomes" id="UP000238882"/>
    </source>
</evidence>
<dbReference type="Pfam" id="PF14240">
    <property type="entry name" value="YHYH"/>
    <property type="match status" value="1"/>
</dbReference>
<accession>A0A2S7WN23</accession>
<keyword evidence="3" id="KW-1185">Reference proteome</keyword>
<dbReference type="PANTHER" id="PTHR30289:SF8">
    <property type="entry name" value="YHYH DOMAIN-CONTAINING PROTEIN"/>
    <property type="match status" value="1"/>
</dbReference>
<dbReference type="InterPro" id="IPR025924">
    <property type="entry name" value="YHYH_dom"/>
</dbReference>
<feature type="domain" description="YHYH" evidence="1">
    <location>
        <begin position="185"/>
        <end position="242"/>
    </location>
</feature>
<dbReference type="AlphaFoldDB" id="A0A2S7WN23"/>
<evidence type="ECO:0000259" key="1">
    <source>
        <dbReference type="Pfam" id="PF14240"/>
    </source>
</evidence>
<dbReference type="PANTHER" id="PTHR30289">
    <property type="entry name" value="UNCHARACTERIZED PROTEIN YBCL-RELATED"/>
    <property type="match status" value="1"/>
</dbReference>
<organism evidence="2 3">
    <name type="scientific">Polaribacter porphyrae</name>
    <dbReference type="NCBI Taxonomy" id="1137780"/>
    <lineage>
        <taxon>Bacteria</taxon>
        <taxon>Pseudomonadati</taxon>
        <taxon>Bacteroidota</taxon>
        <taxon>Flavobacteriia</taxon>
        <taxon>Flavobacteriales</taxon>
        <taxon>Flavobacteriaceae</taxon>
    </lineage>
</organism>
<dbReference type="EMBL" id="MSCN01000001">
    <property type="protein sequence ID" value="PQJ78661.1"/>
    <property type="molecule type" value="Genomic_DNA"/>
</dbReference>
<reference evidence="2 3" key="1">
    <citation type="submission" date="2016-12" db="EMBL/GenBank/DDBJ databases">
        <title>Trade-off between light-utilization and light-protection in marine flavobacteria.</title>
        <authorList>
            <person name="Kumagai Y."/>
            <person name="Yoshizawa S."/>
            <person name="Kogure K."/>
            <person name="Iwasaki W."/>
        </authorList>
    </citation>
    <scope>NUCLEOTIDE SEQUENCE [LARGE SCALE GENOMIC DNA]</scope>
    <source>
        <strain evidence="2 3">NBRC 108759</strain>
    </source>
</reference>
<proteinExistence type="predicted"/>
<name>A0A2S7WN23_9FLAO</name>
<protein>
    <recommendedName>
        <fullName evidence="1">YHYH domain-containing protein</fullName>
    </recommendedName>
</protein>
<evidence type="ECO:0000313" key="2">
    <source>
        <dbReference type="EMBL" id="PQJ78661.1"/>
    </source>
</evidence>
<gene>
    <name evidence="2" type="ORF">BTO18_05430</name>
</gene>
<comment type="caution">
    <text evidence="2">The sequence shown here is derived from an EMBL/GenBank/DDBJ whole genome shotgun (WGS) entry which is preliminary data.</text>
</comment>
<dbReference type="Proteomes" id="UP000238882">
    <property type="component" value="Unassembled WGS sequence"/>
</dbReference>
<sequence length="293" mass="32349">MLIISCKSDDNSILLEEEVIVNQQENLTTLPFGGSNILIRNQGSSMPDFLSLWLCGLPSNGAGNSDATDWTNTDGTWDYTRKPQVEGNVTWMSEFSVSLDGNGNRIITGNALPDHPTGVFPIERSSVAYRYDGNPNIISEHIINYTLPAMPQVAQNPSCVPFGPSGISLSGSAIYHGSSTLGNDAAAHEMLDRFGGHTDGTERYHYHFPSEDLQHHIDKRSSGHSELMGYMLDGFGIYGPYGEDGELLTSKDLDECHGHTHPVLWDGVMVNLYHYHWTYDFPYNIGCFKGTPQ</sequence>